<name>A0A7J8MV35_9ROSI</name>
<keyword evidence="2" id="KW-1185">Reference proteome</keyword>
<evidence type="ECO:0000313" key="1">
    <source>
        <dbReference type="EMBL" id="MBA0568577.1"/>
    </source>
</evidence>
<protein>
    <submittedName>
        <fullName evidence="1">Uncharacterized protein</fullName>
    </submittedName>
</protein>
<accession>A0A7J8MV35</accession>
<sequence length="27" mass="3376">MEIELDRFLKCLSRYSSMSRLFTEYEK</sequence>
<gene>
    <name evidence="1" type="ORF">Golob_006062</name>
</gene>
<dbReference type="AlphaFoldDB" id="A0A7J8MV35"/>
<comment type="caution">
    <text evidence="1">The sequence shown here is derived from an EMBL/GenBank/DDBJ whole genome shotgun (WGS) entry which is preliminary data.</text>
</comment>
<reference evidence="1 2" key="1">
    <citation type="journal article" date="2019" name="Genome Biol. Evol.">
        <title>Insights into the evolution of the New World diploid cottons (Gossypium, subgenus Houzingenia) based on genome sequencing.</title>
        <authorList>
            <person name="Grover C.E."/>
            <person name="Arick M.A. 2nd"/>
            <person name="Thrash A."/>
            <person name="Conover J.L."/>
            <person name="Sanders W.S."/>
            <person name="Peterson D.G."/>
            <person name="Frelichowski J.E."/>
            <person name="Scheffler J.A."/>
            <person name="Scheffler B.E."/>
            <person name="Wendel J.F."/>
        </authorList>
    </citation>
    <scope>NUCLEOTIDE SEQUENCE [LARGE SCALE GENOMIC DNA]</scope>
    <source>
        <strain evidence="1">157</strain>
        <tissue evidence="1">Leaf</tissue>
    </source>
</reference>
<dbReference type="Proteomes" id="UP000593572">
    <property type="component" value="Unassembled WGS sequence"/>
</dbReference>
<evidence type="ECO:0000313" key="2">
    <source>
        <dbReference type="Proteomes" id="UP000593572"/>
    </source>
</evidence>
<dbReference type="EMBL" id="JABEZX010000010">
    <property type="protein sequence ID" value="MBA0568577.1"/>
    <property type="molecule type" value="Genomic_DNA"/>
</dbReference>
<proteinExistence type="predicted"/>
<organism evidence="1 2">
    <name type="scientific">Gossypium lobatum</name>
    <dbReference type="NCBI Taxonomy" id="34289"/>
    <lineage>
        <taxon>Eukaryota</taxon>
        <taxon>Viridiplantae</taxon>
        <taxon>Streptophyta</taxon>
        <taxon>Embryophyta</taxon>
        <taxon>Tracheophyta</taxon>
        <taxon>Spermatophyta</taxon>
        <taxon>Magnoliopsida</taxon>
        <taxon>eudicotyledons</taxon>
        <taxon>Gunneridae</taxon>
        <taxon>Pentapetalae</taxon>
        <taxon>rosids</taxon>
        <taxon>malvids</taxon>
        <taxon>Malvales</taxon>
        <taxon>Malvaceae</taxon>
        <taxon>Malvoideae</taxon>
        <taxon>Gossypium</taxon>
    </lineage>
</organism>